<dbReference type="EMBL" id="MHCJ01000003">
    <property type="protein sequence ID" value="OGY18905.1"/>
    <property type="molecule type" value="Genomic_DNA"/>
</dbReference>
<reference evidence="1 2" key="1">
    <citation type="journal article" date="2016" name="Nat. Commun.">
        <title>Thousands of microbial genomes shed light on interconnected biogeochemical processes in an aquifer system.</title>
        <authorList>
            <person name="Anantharaman K."/>
            <person name="Brown C.T."/>
            <person name="Hug L.A."/>
            <person name="Sharon I."/>
            <person name="Castelle C.J."/>
            <person name="Probst A.J."/>
            <person name="Thomas B.C."/>
            <person name="Singh A."/>
            <person name="Wilkins M.J."/>
            <person name="Karaoz U."/>
            <person name="Brodie E.L."/>
            <person name="Williams K.H."/>
            <person name="Hubbard S.S."/>
            <person name="Banfield J.F."/>
        </authorList>
    </citation>
    <scope>NUCLEOTIDE SEQUENCE [LARGE SCALE GENOMIC DNA]</scope>
</reference>
<dbReference type="InterPro" id="IPR036514">
    <property type="entry name" value="SGNH_hydro_sf"/>
</dbReference>
<dbReference type="Gene3D" id="3.40.50.1110">
    <property type="entry name" value="SGNH hydrolase"/>
    <property type="match status" value="1"/>
</dbReference>
<organism evidence="1 2">
    <name type="scientific">Candidatus Chisholmbacteria bacterium RIFCSPHIGHO2_01_FULL_52_32</name>
    <dbReference type="NCBI Taxonomy" id="1797591"/>
    <lineage>
        <taxon>Bacteria</taxon>
        <taxon>Candidatus Chisholmiibacteriota</taxon>
    </lineage>
</organism>
<protein>
    <recommendedName>
        <fullName evidence="3">SGNH hydrolase-type esterase domain-containing protein</fullName>
    </recommendedName>
</protein>
<dbReference type="SUPFAM" id="SSF52266">
    <property type="entry name" value="SGNH hydrolase"/>
    <property type="match status" value="1"/>
</dbReference>
<accession>A0A1G1VU19</accession>
<evidence type="ECO:0008006" key="3">
    <source>
        <dbReference type="Google" id="ProtNLM"/>
    </source>
</evidence>
<gene>
    <name evidence="1" type="ORF">A2786_05445</name>
</gene>
<name>A0A1G1VU19_9BACT</name>
<proteinExistence type="predicted"/>
<evidence type="ECO:0000313" key="1">
    <source>
        <dbReference type="EMBL" id="OGY18905.1"/>
    </source>
</evidence>
<sequence>MVNDYNLEKQEGITRVLFVGDSVVLRCDIIHCLKDLYGESDFEYWNAGVNGFNTAQEIEFFKQFNYMIRPDLVILLFHNIDFETTPVAFIDESGSFSVYAPEMPTNYFHRWLFRHSYLFRSIVSLLFSRLRESALEDPQAWQERVQSVQAELRELKQFLERDRVRFSVVILPIIDPPGQWSWNEIRSFEQILFILNDLHIRYFDLLPVITSLVSKGYSLQGDVSDRWHPTPEVSCSFAQYLYNKGLFDSSR</sequence>
<comment type="caution">
    <text evidence="1">The sequence shown here is derived from an EMBL/GenBank/DDBJ whole genome shotgun (WGS) entry which is preliminary data.</text>
</comment>
<dbReference type="Proteomes" id="UP000179233">
    <property type="component" value="Unassembled WGS sequence"/>
</dbReference>
<evidence type="ECO:0000313" key="2">
    <source>
        <dbReference type="Proteomes" id="UP000179233"/>
    </source>
</evidence>
<dbReference type="AlphaFoldDB" id="A0A1G1VU19"/>